<dbReference type="Pfam" id="PF00589">
    <property type="entry name" value="Phage_integrase"/>
    <property type="match status" value="1"/>
</dbReference>
<dbReference type="PROSITE" id="PS51898">
    <property type="entry name" value="TYR_RECOMBINASE"/>
    <property type="match status" value="1"/>
</dbReference>
<feature type="domain" description="Tyr recombinase" evidence="4">
    <location>
        <begin position="175"/>
        <end position="350"/>
    </location>
</feature>
<keyword evidence="6" id="KW-1185">Reference proteome</keyword>
<evidence type="ECO:0000313" key="5">
    <source>
        <dbReference type="EMBL" id="KYC40717.1"/>
    </source>
</evidence>
<evidence type="ECO:0000256" key="1">
    <source>
        <dbReference type="ARBA" id="ARBA00008857"/>
    </source>
</evidence>
<proteinExistence type="inferred from homology"/>
<dbReference type="InterPro" id="IPR013762">
    <property type="entry name" value="Integrase-like_cat_sf"/>
</dbReference>
<gene>
    <name evidence="5" type="ORF">WA1_24050</name>
</gene>
<keyword evidence="2" id="KW-0238">DNA-binding</keyword>
<dbReference type="Gene3D" id="1.10.443.10">
    <property type="entry name" value="Intergrase catalytic core"/>
    <property type="match status" value="1"/>
</dbReference>
<comment type="similarity">
    <text evidence="1">Belongs to the 'phage' integrase family.</text>
</comment>
<dbReference type="Proteomes" id="UP000076925">
    <property type="component" value="Unassembled WGS sequence"/>
</dbReference>
<dbReference type="SUPFAM" id="SSF56349">
    <property type="entry name" value="DNA breaking-rejoining enzymes"/>
    <property type="match status" value="1"/>
</dbReference>
<dbReference type="GO" id="GO:0006310">
    <property type="term" value="P:DNA recombination"/>
    <property type="evidence" value="ECO:0007669"/>
    <property type="project" value="UniProtKB-KW"/>
</dbReference>
<dbReference type="GO" id="GO:0003677">
    <property type="term" value="F:DNA binding"/>
    <property type="evidence" value="ECO:0007669"/>
    <property type="project" value="UniProtKB-KW"/>
</dbReference>
<comment type="caution">
    <text evidence="5">The sequence shown here is derived from an EMBL/GenBank/DDBJ whole genome shotgun (WGS) entry which is preliminary data.</text>
</comment>
<dbReference type="PANTHER" id="PTHR30349">
    <property type="entry name" value="PHAGE INTEGRASE-RELATED"/>
    <property type="match status" value="1"/>
</dbReference>
<sequence length="352" mass="41199">MRSKKGEVSISLRNGNYQLYWRYKGEKFYLSPGLSESKVNAIAVEKLANQIKLDIIFENFDETLKKYKPEKTVEKVNKAKKELDIDSRLENYFTVRGIKSKGTKDVYLAVVKRYKSFFYGKKEPNLTDLQKFLEHLKNEGLSLVTIKSYLIKLAAVFDNTEPWKIIKKQIKPNPVQPKPFTKEEVFSIIENCPEHYRNFVKFLFYSGCRIGEAINLKWENVTEDFSSVWILADKTKKARKLILTEELKAVIRDSKDKAKSNIYVFTAKTRKSEQVSRKYFCDYIWKPLLIKLNISYRKPYYTRATMISHSLEAGLSPLKLAKITGHSQSTMWNHYYADLGIENKIPDIFNQE</sequence>
<dbReference type="InterPro" id="IPR022000">
    <property type="entry name" value="Min27-like_integrase_DNA_bind"/>
</dbReference>
<dbReference type="InterPro" id="IPR002104">
    <property type="entry name" value="Integrase_catalytic"/>
</dbReference>
<dbReference type="AlphaFoldDB" id="A0A139X7N6"/>
<protein>
    <recommendedName>
        <fullName evidence="4">Tyr recombinase domain-containing protein</fullName>
    </recommendedName>
</protein>
<dbReference type="RefSeq" id="WP_017740000.1">
    <property type="nucleotide sequence ID" value="NZ_KQ976354.1"/>
</dbReference>
<evidence type="ECO:0000256" key="3">
    <source>
        <dbReference type="ARBA" id="ARBA00023172"/>
    </source>
</evidence>
<organism evidence="5 6">
    <name type="scientific">Scytonema hofmannii PCC 7110</name>
    <dbReference type="NCBI Taxonomy" id="128403"/>
    <lineage>
        <taxon>Bacteria</taxon>
        <taxon>Bacillati</taxon>
        <taxon>Cyanobacteriota</taxon>
        <taxon>Cyanophyceae</taxon>
        <taxon>Nostocales</taxon>
        <taxon>Scytonemataceae</taxon>
        <taxon>Scytonema</taxon>
    </lineage>
</organism>
<reference evidence="5 6" key="1">
    <citation type="journal article" date="2013" name="Genome Biol. Evol.">
        <title>Genomes of Stigonematalean cyanobacteria (subsection V) and the evolution of oxygenic photosynthesis from prokaryotes to plastids.</title>
        <authorList>
            <person name="Dagan T."/>
            <person name="Roettger M."/>
            <person name="Stucken K."/>
            <person name="Landan G."/>
            <person name="Koch R."/>
            <person name="Major P."/>
            <person name="Gould S.B."/>
            <person name="Goremykin V.V."/>
            <person name="Rippka R."/>
            <person name="Tandeau de Marsac N."/>
            <person name="Gugger M."/>
            <person name="Lockhart P.J."/>
            <person name="Allen J.F."/>
            <person name="Brune I."/>
            <person name="Maus I."/>
            <person name="Puhler A."/>
            <person name="Martin W.F."/>
        </authorList>
    </citation>
    <scope>NUCLEOTIDE SEQUENCE [LARGE SCALE GENOMIC DNA]</scope>
    <source>
        <strain evidence="5 6">PCC 7110</strain>
    </source>
</reference>
<dbReference type="PANTHER" id="PTHR30349:SF41">
    <property type="entry name" value="INTEGRASE_RECOMBINASE PROTEIN MJ0367-RELATED"/>
    <property type="match status" value="1"/>
</dbReference>
<evidence type="ECO:0000313" key="6">
    <source>
        <dbReference type="Proteomes" id="UP000076925"/>
    </source>
</evidence>
<dbReference type="InterPro" id="IPR050090">
    <property type="entry name" value="Tyrosine_recombinase_XerCD"/>
</dbReference>
<dbReference type="CDD" id="cd00796">
    <property type="entry name" value="INT_Rci_Hp1_C"/>
    <property type="match status" value="1"/>
</dbReference>
<dbReference type="EMBL" id="ANNX02000026">
    <property type="protein sequence ID" value="KYC40717.1"/>
    <property type="molecule type" value="Genomic_DNA"/>
</dbReference>
<dbReference type="Pfam" id="PF12167">
    <property type="entry name" value="Arm-DNA-bind_2"/>
    <property type="match status" value="1"/>
</dbReference>
<keyword evidence="3" id="KW-0233">DNA recombination</keyword>
<evidence type="ECO:0000259" key="4">
    <source>
        <dbReference type="PROSITE" id="PS51898"/>
    </source>
</evidence>
<accession>A0A139X7N6</accession>
<evidence type="ECO:0000256" key="2">
    <source>
        <dbReference type="ARBA" id="ARBA00023125"/>
    </source>
</evidence>
<dbReference type="GO" id="GO:0015074">
    <property type="term" value="P:DNA integration"/>
    <property type="evidence" value="ECO:0007669"/>
    <property type="project" value="InterPro"/>
</dbReference>
<dbReference type="InterPro" id="IPR011010">
    <property type="entry name" value="DNA_brk_join_enz"/>
</dbReference>
<dbReference type="OrthoDB" id="530235at2"/>
<name>A0A139X7N6_9CYAN</name>